<keyword evidence="1" id="KW-0472">Membrane</keyword>
<name>A0A5B7XW48_9MOLU</name>
<protein>
    <submittedName>
        <fullName evidence="2">Uncharacterized protein</fullName>
    </submittedName>
</protein>
<feature type="transmembrane region" description="Helical" evidence="1">
    <location>
        <begin position="64"/>
        <end position="81"/>
    </location>
</feature>
<evidence type="ECO:0000256" key="1">
    <source>
        <dbReference type="SAM" id="Phobius"/>
    </source>
</evidence>
<dbReference type="KEGG" id="mnh:FG904_03030"/>
<sequence>MSWVFRVLWVFGVSFTGLAGFLGFDCSPGFPCTGWTGFSFLGTGFGAGVGVGVALGAGAGFETSGVLPFSIGAFFVSSFLAPHEAATAETASTLKEPFKSGIHNLSFFILFIFLIFIFTLKSNLKSLITFHICKSFYIYIFYIYIIQFFYPNKMLLVFKLKLMKL</sequence>
<proteinExistence type="predicted"/>
<gene>
    <name evidence="2" type="ORF">FG904_03030</name>
</gene>
<dbReference type="RefSeq" id="WP_139592437.1">
    <property type="nucleotide sequence ID" value="NZ_CP040825.1"/>
</dbReference>
<dbReference type="EMBL" id="CP040825">
    <property type="protein sequence ID" value="QCZ36957.1"/>
    <property type="molecule type" value="Genomic_DNA"/>
</dbReference>
<feature type="transmembrane region" description="Helical" evidence="1">
    <location>
        <begin position="33"/>
        <end position="57"/>
    </location>
</feature>
<reference evidence="2 3" key="1">
    <citation type="submission" date="2019-06" db="EMBL/GenBank/DDBJ databases">
        <title>Mycoplasma sp. 2F1A isolated from ostrich.</title>
        <authorList>
            <person name="Spergser J."/>
        </authorList>
    </citation>
    <scope>NUCLEOTIDE SEQUENCE [LARGE SCALE GENOMIC DNA]</scope>
    <source>
        <strain evidence="2 3">2F1A</strain>
    </source>
</reference>
<feature type="transmembrane region" description="Helical" evidence="1">
    <location>
        <begin position="132"/>
        <end position="150"/>
    </location>
</feature>
<dbReference type="AlphaFoldDB" id="A0A5B7XW48"/>
<feature type="transmembrane region" description="Helical" evidence="1">
    <location>
        <begin position="101"/>
        <end position="120"/>
    </location>
</feature>
<accession>A0A5B7XW48</accession>
<evidence type="ECO:0000313" key="2">
    <source>
        <dbReference type="EMBL" id="QCZ36957.1"/>
    </source>
</evidence>
<organism evidence="2 3">
    <name type="scientific">Mycoplasma nasistruthionis</name>
    <dbReference type="NCBI Taxonomy" id="353852"/>
    <lineage>
        <taxon>Bacteria</taxon>
        <taxon>Bacillati</taxon>
        <taxon>Mycoplasmatota</taxon>
        <taxon>Mollicutes</taxon>
        <taxon>Mycoplasmataceae</taxon>
        <taxon>Mycoplasma</taxon>
    </lineage>
</organism>
<keyword evidence="1" id="KW-0812">Transmembrane</keyword>
<dbReference type="Proteomes" id="UP000305457">
    <property type="component" value="Chromosome"/>
</dbReference>
<keyword evidence="1" id="KW-1133">Transmembrane helix</keyword>
<evidence type="ECO:0000313" key="3">
    <source>
        <dbReference type="Proteomes" id="UP000305457"/>
    </source>
</evidence>